<dbReference type="RefSeq" id="WP_145068524.1">
    <property type="nucleotide sequence ID" value="NZ_CP036287.1"/>
</dbReference>
<keyword evidence="2" id="KW-0175">Coiled coil</keyword>
<dbReference type="Pfam" id="PF13432">
    <property type="entry name" value="TPR_16"/>
    <property type="match status" value="2"/>
</dbReference>
<keyword evidence="1" id="KW-0802">TPR repeat</keyword>
<protein>
    <submittedName>
        <fullName evidence="3">Tetratricopeptide repeat protein</fullName>
    </submittedName>
</protein>
<dbReference type="AlphaFoldDB" id="A0A518BPW0"/>
<dbReference type="PROSITE" id="PS50005">
    <property type="entry name" value="TPR"/>
    <property type="match status" value="1"/>
</dbReference>
<sequence>MLIEALLAALANPVAPNAPACAPFLVASTVTQSAAELVASGRAHLEAGRFAEARADLERAVALDESFATSMWLLRLDVAEGRPEEVLGQLSRLRRDGQRGPDMDYSVGIALAAQCEADIAAGGGGQTGLMLQDAEGKLNAALETDPERYGDAWLVLARVTRNLGDSAGSLTAASRAAERDPSSIEAQELIGRAALGMFAARASEDPRPDEVSAYFDQARTALVHGLELAGEPGDFAGQQRVAGLWNVLGDLHAWGGDLEAARAAYGEALGWDPNAVNIGQIRGTLGEHFISALEFGEERFTARFGERDSRDATLLWWLGWALYATGDRARLDDAEAAFEACVAKWPAYINSWYWLGRIRYDQQDYGGSIAALRENWIAGRADLVASVSADGLDPDRIEYMVGWCAQRDAFDDAAFLSEVLCEVRPQEPRFWNNLGLFLRDSTAQLALTLEDDDELGWSEVQAGYERSFEAYDRALQMVPDSPAFLNDAAVLLHYYLERDYDKALEMYARAKDLAEQQLESGKLSADERPIIEIALRDAKNNSRLLREKIEKERKAAEEADAAGAGSDQG</sequence>
<name>A0A518BPW0_9BACT</name>
<dbReference type="SUPFAM" id="SSF48452">
    <property type="entry name" value="TPR-like"/>
    <property type="match status" value="2"/>
</dbReference>
<dbReference type="EMBL" id="CP036287">
    <property type="protein sequence ID" value="QDU69009.1"/>
    <property type="molecule type" value="Genomic_DNA"/>
</dbReference>
<reference evidence="3 4" key="1">
    <citation type="submission" date="2019-02" db="EMBL/GenBank/DDBJ databases">
        <title>Deep-cultivation of Planctomycetes and their phenomic and genomic characterization uncovers novel biology.</title>
        <authorList>
            <person name="Wiegand S."/>
            <person name="Jogler M."/>
            <person name="Boedeker C."/>
            <person name="Pinto D."/>
            <person name="Vollmers J."/>
            <person name="Rivas-Marin E."/>
            <person name="Kohn T."/>
            <person name="Peeters S.H."/>
            <person name="Heuer A."/>
            <person name="Rast P."/>
            <person name="Oberbeckmann S."/>
            <person name="Bunk B."/>
            <person name="Jeske O."/>
            <person name="Meyerdierks A."/>
            <person name="Storesund J.E."/>
            <person name="Kallscheuer N."/>
            <person name="Luecker S."/>
            <person name="Lage O.M."/>
            <person name="Pohl T."/>
            <person name="Merkel B.J."/>
            <person name="Hornburger P."/>
            <person name="Mueller R.-W."/>
            <person name="Bruemmer F."/>
            <person name="Labrenz M."/>
            <person name="Spormann A.M."/>
            <person name="Op den Camp H."/>
            <person name="Overmann J."/>
            <person name="Amann R."/>
            <person name="Jetten M.S.M."/>
            <person name="Mascher T."/>
            <person name="Medema M.H."/>
            <person name="Devos D.P."/>
            <person name="Kaster A.-K."/>
            <person name="Ovreas L."/>
            <person name="Rohde M."/>
            <person name="Galperin M.Y."/>
            <person name="Jogler C."/>
        </authorList>
    </citation>
    <scope>NUCLEOTIDE SEQUENCE [LARGE SCALE GENOMIC DNA]</scope>
    <source>
        <strain evidence="3 4">Pla133</strain>
    </source>
</reference>
<dbReference type="KEGG" id="pbap:Pla133_41250"/>
<dbReference type="Proteomes" id="UP000316921">
    <property type="component" value="Chromosome"/>
</dbReference>
<evidence type="ECO:0000256" key="2">
    <source>
        <dbReference type="SAM" id="Coils"/>
    </source>
</evidence>
<dbReference type="SMART" id="SM00028">
    <property type="entry name" value="TPR"/>
    <property type="match status" value="4"/>
</dbReference>
<dbReference type="Gene3D" id="1.25.40.10">
    <property type="entry name" value="Tetratricopeptide repeat domain"/>
    <property type="match status" value="4"/>
</dbReference>
<feature type="repeat" description="TPR" evidence="1">
    <location>
        <begin position="242"/>
        <end position="275"/>
    </location>
</feature>
<evidence type="ECO:0000313" key="3">
    <source>
        <dbReference type="EMBL" id="QDU69009.1"/>
    </source>
</evidence>
<organism evidence="3 4">
    <name type="scientific">Engelhardtia mirabilis</name>
    <dbReference type="NCBI Taxonomy" id="2528011"/>
    <lineage>
        <taxon>Bacteria</taxon>
        <taxon>Pseudomonadati</taxon>
        <taxon>Planctomycetota</taxon>
        <taxon>Planctomycetia</taxon>
        <taxon>Planctomycetia incertae sedis</taxon>
        <taxon>Engelhardtia</taxon>
    </lineage>
</organism>
<evidence type="ECO:0000256" key="1">
    <source>
        <dbReference type="PROSITE-ProRule" id="PRU00339"/>
    </source>
</evidence>
<dbReference type="InterPro" id="IPR011990">
    <property type="entry name" value="TPR-like_helical_dom_sf"/>
</dbReference>
<gene>
    <name evidence="3" type="ORF">Pla133_41250</name>
</gene>
<dbReference type="InterPro" id="IPR019734">
    <property type="entry name" value="TPR_rpt"/>
</dbReference>
<feature type="coiled-coil region" evidence="2">
    <location>
        <begin position="535"/>
        <end position="562"/>
    </location>
</feature>
<proteinExistence type="predicted"/>
<keyword evidence="4" id="KW-1185">Reference proteome</keyword>
<evidence type="ECO:0000313" key="4">
    <source>
        <dbReference type="Proteomes" id="UP000316921"/>
    </source>
</evidence>
<accession>A0A518BPW0</accession>
<dbReference type="Pfam" id="PF13181">
    <property type="entry name" value="TPR_8"/>
    <property type="match status" value="1"/>
</dbReference>